<dbReference type="NCBIfam" id="TIGR01640">
    <property type="entry name" value="F_box_assoc_1"/>
    <property type="match status" value="1"/>
</dbReference>
<dbReference type="AlphaFoldDB" id="A0A3P5ZG47"/>
<dbReference type="EMBL" id="LR031571">
    <property type="protein sequence ID" value="VDC74524.1"/>
    <property type="molecule type" value="Genomic_DNA"/>
</dbReference>
<dbReference type="InterPro" id="IPR006527">
    <property type="entry name" value="F-box-assoc_dom_typ1"/>
</dbReference>
<accession>A0A3P5ZG47</accession>
<sequence length="125" mass="14122">MMASNKIYPFSFDIQGIRKHNSSVDPSMKQVNLLDQVEISKVFHCDGLLLCVTKDNTKLLVWNPYVGQTRWIRPRKCFKKSDLYAIGYDNNNKVRRAGSVGGTSGWKSTTLVLIHGAFWVSSPTV</sequence>
<dbReference type="Pfam" id="PF07734">
    <property type="entry name" value="FBA_1"/>
    <property type="match status" value="1"/>
</dbReference>
<evidence type="ECO:0000259" key="1">
    <source>
        <dbReference type="Pfam" id="PF07734"/>
    </source>
</evidence>
<dbReference type="InterPro" id="IPR017451">
    <property type="entry name" value="F-box-assoc_interact_dom"/>
</dbReference>
<evidence type="ECO:0000313" key="2">
    <source>
        <dbReference type="EMBL" id="VDC74524.1"/>
    </source>
</evidence>
<feature type="domain" description="F-box associated beta-propeller type 1" evidence="1">
    <location>
        <begin position="1"/>
        <end position="93"/>
    </location>
</feature>
<gene>
    <name evidence="2" type="ORF">BRAA01T01026Z</name>
</gene>
<organism evidence="2">
    <name type="scientific">Brassica campestris</name>
    <name type="common">Field mustard</name>
    <dbReference type="NCBI Taxonomy" id="3711"/>
    <lineage>
        <taxon>Eukaryota</taxon>
        <taxon>Viridiplantae</taxon>
        <taxon>Streptophyta</taxon>
        <taxon>Embryophyta</taxon>
        <taxon>Tracheophyta</taxon>
        <taxon>Spermatophyta</taxon>
        <taxon>Magnoliopsida</taxon>
        <taxon>eudicotyledons</taxon>
        <taxon>Gunneridae</taxon>
        <taxon>Pentapetalae</taxon>
        <taxon>rosids</taxon>
        <taxon>malvids</taxon>
        <taxon>Brassicales</taxon>
        <taxon>Brassicaceae</taxon>
        <taxon>Brassiceae</taxon>
        <taxon>Brassica</taxon>
    </lineage>
</organism>
<name>A0A3P5ZG47_BRACM</name>
<proteinExistence type="predicted"/>
<protein>
    <recommendedName>
        <fullName evidence="1">F-box associated beta-propeller type 1 domain-containing protein</fullName>
    </recommendedName>
</protein>
<reference evidence="2" key="1">
    <citation type="submission" date="2018-11" db="EMBL/GenBank/DDBJ databases">
        <authorList>
            <consortium name="Genoscope - CEA"/>
            <person name="William W."/>
        </authorList>
    </citation>
    <scope>NUCLEOTIDE SEQUENCE</scope>
</reference>